<proteinExistence type="predicted"/>
<name>A0A9D1SIR4_9FIRM</name>
<protein>
    <submittedName>
        <fullName evidence="1">InlB B-repeat-containing protein</fullName>
    </submittedName>
</protein>
<evidence type="ECO:0000313" key="1">
    <source>
        <dbReference type="EMBL" id="HIU61148.1"/>
    </source>
</evidence>
<evidence type="ECO:0000313" key="2">
    <source>
        <dbReference type="Proteomes" id="UP000824110"/>
    </source>
</evidence>
<dbReference type="Gene3D" id="3.80.10.10">
    <property type="entry name" value="Ribonuclease Inhibitor"/>
    <property type="match status" value="1"/>
</dbReference>
<dbReference type="InterPro" id="IPR042229">
    <property type="entry name" value="Listeria/Bacterioides_rpt_sf"/>
</dbReference>
<accession>A0A9D1SIR4</accession>
<dbReference type="EMBL" id="DVNE01000007">
    <property type="protein sequence ID" value="HIU61148.1"/>
    <property type="molecule type" value="Genomic_DNA"/>
</dbReference>
<organism evidence="1 2">
    <name type="scientific">Candidatus Coproplasma excrementigallinarum</name>
    <dbReference type="NCBI Taxonomy" id="2840747"/>
    <lineage>
        <taxon>Bacteria</taxon>
        <taxon>Bacillati</taxon>
        <taxon>Bacillota</taxon>
        <taxon>Clostridia</taxon>
        <taxon>Eubacteriales</taxon>
        <taxon>Candidatus Coproplasma</taxon>
    </lineage>
</organism>
<dbReference type="AlphaFoldDB" id="A0A9D1SIR4"/>
<reference evidence="1" key="1">
    <citation type="submission" date="2020-10" db="EMBL/GenBank/DDBJ databases">
        <authorList>
            <person name="Gilroy R."/>
        </authorList>
    </citation>
    <scope>NUCLEOTIDE SEQUENCE</scope>
    <source>
        <strain evidence="1">CHK195-12923</strain>
    </source>
</reference>
<dbReference type="PROSITE" id="PS51257">
    <property type="entry name" value="PROKAR_LIPOPROTEIN"/>
    <property type="match status" value="1"/>
</dbReference>
<dbReference type="Gene3D" id="2.60.40.4270">
    <property type="entry name" value="Listeria-Bacteroides repeat domain"/>
    <property type="match status" value="1"/>
</dbReference>
<comment type="caution">
    <text evidence="1">The sequence shown here is derived from an EMBL/GenBank/DDBJ whole genome shotgun (WGS) entry which is preliminary data.</text>
</comment>
<dbReference type="InterPro" id="IPR032675">
    <property type="entry name" value="LRR_dom_sf"/>
</dbReference>
<gene>
    <name evidence="1" type="ORF">IAB69_00665</name>
</gene>
<dbReference type="Proteomes" id="UP000824110">
    <property type="component" value="Unassembled WGS sequence"/>
</dbReference>
<reference evidence="1" key="2">
    <citation type="journal article" date="2021" name="PeerJ">
        <title>Extensive microbial diversity within the chicken gut microbiome revealed by metagenomics and culture.</title>
        <authorList>
            <person name="Gilroy R."/>
            <person name="Ravi A."/>
            <person name="Getino M."/>
            <person name="Pursley I."/>
            <person name="Horton D.L."/>
            <person name="Alikhan N.F."/>
            <person name="Baker D."/>
            <person name="Gharbi K."/>
            <person name="Hall N."/>
            <person name="Watson M."/>
            <person name="Adriaenssens E.M."/>
            <person name="Foster-Nyarko E."/>
            <person name="Jarju S."/>
            <person name="Secka A."/>
            <person name="Antonio M."/>
            <person name="Oren A."/>
            <person name="Chaudhuri R.R."/>
            <person name="La Ragione R."/>
            <person name="Hildebrand F."/>
            <person name="Pallen M.J."/>
        </authorList>
    </citation>
    <scope>NUCLEOTIDE SEQUENCE</scope>
    <source>
        <strain evidence="1">CHK195-12923</strain>
    </source>
</reference>
<sequence length="608" mass="67681">MRMFYELKGRLRALVKLMVLAVAAATLFVCGCTQTEFYKDEKISVSVADSVFFTAEGAAGKVERGEDFTVTLNMHAGYVPVSCDYSEYTITDAGEGRYELTLEGVVRPSRVTVTSVRVQEEEIIPEKMCKIIYDFNDGSGVTAEEQYTLSSHIRPNTLVWTGEREGYTLLGWNTAADGSGMHTGIGSRVTVEDGGTLTLYAEWAEQLPEDDFLYRTLPDGTAELYGYRGSGDAEYFTIPSHMGGRLVTSIASSLTLNMPCGSLTSRVLVLPLGVTSVNGAAFENAAFEEMYYFDTLQTVSSTAFSQNVGTYHINAATPPRLQAGNYNARFADNLDIIIGAQNSKKLIFFSGCSLAYGLCSPLVAEQFKEYTVVNAGLNGEFNALFQLQCMLPYITEGDVLVHAPEQMNPYQFLASLRVDGRVFAMAEGNYDLLANADFSYCDRFFAAWEMYCNLRADQPEGDYSQSTGMFNYYGDYAEERPYDEAAESSRDVTYSQGWGFDMSLLTPQNIAALASVYDEFTARRAKVYFSWAPVNEQSDGNEDIYAAARQFEEELGRLLVPYGYKIISRATDYIWKGRYFYDTDYHLNDLGAVLRTEQLIKDLKEAGI</sequence>